<keyword evidence="1" id="KW-0812">Transmembrane</keyword>
<organism evidence="2 3">
    <name type="scientific">Aquitalea magnusonii</name>
    <dbReference type="NCBI Taxonomy" id="332411"/>
    <lineage>
        <taxon>Bacteria</taxon>
        <taxon>Pseudomonadati</taxon>
        <taxon>Pseudomonadota</taxon>
        <taxon>Betaproteobacteria</taxon>
        <taxon>Neisseriales</taxon>
        <taxon>Chromobacteriaceae</taxon>
        <taxon>Aquitalea</taxon>
    </lineage>
</organism>
<protein>
    <submittedName>
        <fullName evidence="2">Uncharacterized protein</fullName>
    </submittedName>
</protein>
<dbReference type="KEGG" id="amah:DLM_1784"/>
<keyword evidence="3" id="KW-1185">Reference proteome</keyword>
<proteinExistence type="predicted"/>
<dbReference type="EMBL" id="AP018823">
    <property type="protein sequence ID" value="BBF85400.1"/>
    <property type="molecule type" value="Genomic_DNA"/>
</dbReference>
<dbReference type="STRING" id="332411.VI06_11535"/>
<dbReference type="Proteomes" id="UP000198290">
    <property type="component" value="Chromosome"/>
</dbReference>
<evidence type="ECO:0000313" key="2">
    <source>
        <dbReference type="EMBL" id="BBF85400.1"/>
    </source>
</evidence>
<evidence type="ECO:0000313" key="3">
    <source>
        <dbReference type="Proteomes" id="UP000198290"/>
    </source>
</evidence>
<reference evidence="3" key="3">
    <citation type="journal article" date="2017" name="Plant Physiol. Biochem.">
        <title>Differential oxidative and antioxidative response of duckweed Lemna minor toward plant growth promoting/inhibiting bacteria.</title>
        <authorList>
            <person name="Ishizawa H."/>
            <person name="Kuroda M."/>
            <person name="Morikawa M."/>
            <person name="Ike M."/>
        </authorList>
    </citation>
    <scope>NUCLEOTIDE SEQUENCE [LARGE SCALE GENOMIC DNA]</scope>
    <source>
        <strain evidence="3">H3</strain>
    </source>
</reference>
<gene>
    <name evidence="2" type="ORF">DLM_1784</name>
</gene>
<keyword evidence="1" id="KW-0472">Membrane</keyword>
<accession>A0A3G9GBZ6</accession>
<evidence type="ECO:0000256" key="1">
    <source>
        <dbReference type="SAM" id="Phobius"/>
    </source>
</evidence>
<reference evidence="2 3" key="2">
    <citation type="journal article" date="2017" name="Genome Announc.">
        <title>Draft genome sequence of Aquitalea magnusonii strain H3, a plant growth-promoting bacterium of duckweed Lemna minor.</title>
        <authorList>
            <person name="Ishizawa H."/>
            <person name="Kuroda M."/>
            <person name="Ike M."/>
        </authorList>
    </citation>
    <scope>NUCLEOTIDE SEQUENCE [LARGE SCALE GENOMIC DNA]</scope>
    <source>
        <strain evidence="2 3">H3</strain>
    </source>
</reference>
<sequence>MGVTDGLMGGSGDSGGSMWDGWGDVLKQTVGYAAKSAIDAEYNYPHEIAQRQLALQGQDGETYTAGDVTKPGGLAKMMPLLLMAGGAVLLVYLLKD</sequence>
<feature type="transmembrane region" description="Helical" evidence="1">
    <location>
        <begin position="77"/>
        <end position="94"/>
    </location>
</feature>
<name>A0A3G9GBZ6_9NEIS</name>
<dbReference type="AlphaFoldDB" id="A0A3G9GBZ6"/>
<reference evidence="3" key="1">
    <citation type="journal article" date="2017" name="Biotechnol. Biofuels">
        <title>Evaluation of environmental bacterial communities as a factor affecting the growth of duckweed Lemna minor.</title>
        <authorList>
            <person name="Ishizawa H."/>
            <person name="Kuroda M."/>
            <person name="Morikawa M."/>
            <person name="Ike M."/>
        </authorList>
    </citation>
    <scope>NUCLEOTIDE SEQUENCE [LARGE SCALE GENOMIC DNA]</scope>
    <source>
        <strain evidence="3">H3</strain>
    </source>
</reference>
<keyword evidence="1" id="KW-1133">Transmembrane helix</keyword>